<protein>
    <recommendedName>
        <fullName evidence="4">Lipoprotein</fullName>
    </recommendedName>
</protein>
<reference evidence="3" key="1">
    <citation type="submission" date="2016-10" db="EMBL/GenBank/DDBJ databases">
        <authorList>
            <person name="Varghese N."/>
            <person name="Submissions S."/>
        </authorList>
    </citation>
    <scope>NUCLEOTIDE SEQUENCE [LARGE SCALE GENOMIC DNA]</scope>
    <source>
        <strain evidence="3">CGMCC 1.10683</strain>
    </source>
</reference>
<evidence type="ECO:0000313" key="3">
    <source>
        <dbReference type="Proteomes" id="UP000198788"/>
    </source>
</evidence>
<dbReference type="STRING" id="871741.SAMN05192570_0523"/>
<gene>
    <name evidence="2" type="ORF">SAMN05192570_0523</name>
</gene>
<dbReference type="OrthoDB" id="7206819at2"/>
<sequence>MRSVLFGGLGLLTALGACAPTAERADGEVPPRARQCFSIQQVDNFRQGRPDQVFIRVRRNDVYELTAAGCMDLDFANRLALLPDGAGLAGSRLCTDDWARIVVPGSTSPNSVCRVRISRKLTEAEIADLPAAHRP</sequence>
<dbReference type="RefSeq" id="WP_092306452.1">
    <property type="nucleotide sequence ID" value="NZ_FOZV01000001.1"/>
</dbReference>
<evidence type="ECO:0000313" key="2">
    <source>
        <dbReference type="EMBL" id="SFS31550.1"/>
    </source>
</evidence>
<dbReference type="AlphaFoldDB" id="A0A1I6NUK1"/>
<dbReference type="InterPro" id="IPR045500">
    <property type="entry name" value="DUF6491"/>
</dbReference>
<dbReference type="Proteomes" id="UP000198788">
    <property type="component" value="Unassembled WGS sequence"/>
</dbReference>
<name>A0A1I6NUK1_9CAUL</name>
<feature type="chain" id="PRO_5011642315" description="Lipoprotein" evidence="1">
    <location>
        <begin position="20"/>
        <end position="135"/>
    </location>
</feature>
<evidence type="ECO:0008006" key="4">
    <source>
        <dbReference type="Google" id="ProtNLM"/>
    </source>
</evidence>
<dbReference type="PROSITE" id="PS51257">
    <property type="entry name" value="PROKAR_LIPOPROTEIN"/>
    <property type="match status" value="1"/>
</dbReference>
<feature type="signal peptide" evidence="1">
    <location>
        <begin position="1"/>
        <end position="19"/>
    </location>
</feature>
<organism evidence="2 3">
    <name type="scientific">Brevundimonas viscosa</name>
    <dbReference type="NCBI Taxonomy" id="871741"/>
    <lineage>
        <taxon>Bacteria</taxon>
        <taxon>Pseudomonadati</taxon>
        <taxon>Pseudomonadota</taxon>
        <taxon>Alphaproteobacteria</taxon>
        <taxon>Caulobacterales</taxon>
        <taxon>Caulobacteraceae</taxon>
        <taxon>Brevundimonas</taxon>
    </lineage>
</organism>
<evidence type="ECO:0000256" key="1">
    <source>
        <dbReference type="SAM" id="SignalP"/>
    </source>
</evidence>
<keyword evidence="1" id="KW-0732">Signal</keyword>
<dbReference type="Pfam" id="PF20101">
    <property type="entry name" value="DUF6491"/>
    <property type="match status" value="1"/>
</dbReference>
<dbReference type="EMBL" id="FOZV01000001">
    <property type="protein sequence ID" value="SFS31550.1"/>
    <property type="molecule type" value="Genomic_DNA"/>
</dbReference>
<proteinExistence type="predicted"/>
<keyword evidence="3" id="KW-1185">Reference proteome</keyword>
<accession>A0A1I6NUK1</accession>